<dbReference type="EMBL" id="BMTL01000021">
    <property type="protein sequence ID" value="GGS04788.1"/>
    <property type="molecule type" value="Genomic_DNA"/>
</dbReference>
<gene>
    <name evidence="1" type="ORF">GCM10010269_49680</name>
</gene>
<protein>
    <submittedName>
        <fullName evidence="1">Uncharacterized protein</fullName>
    </submittedName>
</protein>
<evidence type="ECO:0000313" key="1">
    <source>
        <dbReference type="EMBL" id="GGS04788.1"/>
    </source>
</evidence>
<comment type="caution">
    <text evidence="1">The sequence shown here is derived from an EMBL/GenBank/DDBJ whole genome shotgun (WGS) entry which is preliminary data.</text>
</comment>
<proteinExistence type="predicted"/>
<reference evidence="1" key="1">
    <citation type="journal article" date="2014" name="Int. J. Syst. Evol. Microbiol.">
        <title>Complete genome sequence of Corynebacterium casei LMG S-19264T (=DSM 44701T), isolated from a smear-ripened cheese.</title>
        <authorList>
            <consortium name="US DOE Joint Genome Institute (JGI-PGF)"/>
            <person name="Walter F."/>
            <person name="Albersmeier A."/>
            <person name="Kalinowski J."/>
            <person name="Ruckert C."/>
        </authorList>
    </citation>
    <scope>NUCLEOTIDE SEQUENCE</scope>
    <source>
        <strain evidence="1">JCM 4386</strain>
    </source>
</reference>
<accession>A0A918G021</accession>
<reference evidence="1" key="2">
    <citation type="submission" date="2020-09" db="EMBL/GenBank/DDBJ databases">
        <authorList>
            <person name="Sun Q."/>
            <person name="Ohkuma M."/>
        </authorList>
    </citation>
    <scope>NUCLEOTIDE SEQUENCE</scope>
    <source>
        <strain evidence="1">JCM 4386</strain>
    </source>
</reference>
<dbReference type="AlphaFoldDB" id="A0A918G021"/>
<name>A0A918G021_9ACTN</name>
<dbReference type="Proteomes" id="UP000606194">
    <property type="component" value="Unassembled WGS sequence"/>
</dbReference>
<organism evidence="1 2">
    <name type="scientific">Streptomyces humidus</name>
    <dbReference type="NCBI Taxonomy" id="52259"/>
    <lineage>
        <taxon>Bacteria</taxon>
        <taxon>Bacillati</taxon>
        <taxon>Actinomycetota</taxon>
        <taxon>Actinomycetes</taxon>
        <taxon>Kitasatosporales</taxon>
        <taxon>Streptomycetaceae</taxon>
        <taxon>Streptomyces</taxon>
    </lineage>
</organism>
<sequence>MKEIWEKGLDAGSAAAKHNDGVGGFFLATEYDDAEYYALRARGGIIKATISADAMKALKIAGAQVRDIPYGGPGTVARVGQEFHIPTSAFGVYNELRKAGGIAYGPAR</sequence>
<evidence type="ECO:0000313" key="2">
    <source>
        <dbReference type="Proteomes" id="UP000606194"/>
    </source>
</evidence>
<keyword evidence="2" id="KW-1185">Reference proteome</keyword>